<feature type="domain" description="PAC" evidence="9">
    <location>
        <begin position="526"/>
        <end position="578"/>
    </location>
</feature>
<dbReference type="InterPro" id="IPR035965">
    <property type="entry name" value="PAS-like_dom_sf"/>
</dbReference>
<dbReference type="InterPro" id="IPR001633">
    <property type="entry name" value="EAL_dom"/>
</dbReference>
<dbReference type="Pfam" id="PF00990">
    <property type="entry name" value="GGDEF"/>
    <property type="match status" value="1"/>
</dbReference>
<dbReference type="FunFam" id="3.30.70.270:FF:000001">
    <property type="entry name" value="Diguanylate cyclase domain protein"/>
    <property type="match status" value="1"/>
</dbReference>
<dbReference type="Gene3D" id="3.30.70.270">
    <property type="match status" value="1"/>
</dbReference>
<dbReference type="SMART" id="SM00052">
    <property type="entry name" value="EAL"/>
    <property type="match status" value="1"/>
</dbReference>
<sequence>MFLPLVQNTALLLALILIYDAIPLYRNDSRYLVGWQLLSGMLIGGICIAVMLTPWTFSPGIIFDSRSVLLCMTGLFFGGIPTLLACIIASLFRIYLGGEGAFIGVGVIWTCGLVGISWRKWRNWNRQSLTHIGYLELIIFSLLTHVLMLLWMLLLPATIAIDVITHIALPVLVLFPTVNVLMGKVLSQRLERDVTQQLKLQDDFLFRSQFNVGNYGISISSPERRFLKVNPHFCHMVGYTEEELLHKTWDSLTHRDDIDENMFNFRRMMSGDIERYELEKRFIKKNGQVLHTHMTVSCQRSFHQVQLIIAGYIDISAAKEAQQALAVSHAELELVLASSQLGYWVWDLCSDRITNDKQTSAMLGCTLEELNRGRQVWLNAILVEDRMETLHALERHISGDTPSYNSEYRIRRTDGEIRWIRDVGQVMERRAEKPVKVCGIHQDITREKQRETSLKLAASVYENSSEAMSVLDRHGKIINVNPAFCSIIGYREAEIIGKNITLLKSERYSAADFRAIKKDIGKYQRWQGELWIRRHDGQEIITWLTINTISGRKGEPPQWVALFSDITEKKHSEQVIWHQANYDPLTGLPNRRMLLDQLYHEIQRARRRSSKLALLFLDLDFFKEVNDTLGHDMGDQLLIQTAARLRECVRESDFVARLGGDEFTIILTDALSSQGIERVAGQILARIAEPYQLGDETAYISVSIGITLYPDDGDVEDVLLKHADQAMYAAKEQGRNRYHYFTDSMQQQAHYRMRLIQDLRSAVESCAFQLSYQPIVELKSGQVTKAEALIRWHHPQRGQVSPAEFIPVAEDTGLIFAIGNWVFQQAVKQSAQWREQFGAEVQISINKSPVQFRDEGSHFHEWLQTLQQQPDGGICIEITEGLLLDTNMPVSEKLLAYRDAGVQVSLDDFGTGYSSLAYLKKFDIDYLKIDQSFTKNIDSDASNQTLCEAIVVMAHKLGMKVIAEGVETAAQAALLQQINCDYAQGYFYSKPVSAIEFASLYLQPTAIAIHSE</sequence>
<feature type="transmembrane region" description="Helical" evidence="7">
    <location>
        <begin position="37"/>
        <end position="57"/>
    </location>
</feature>
<proteinExistence type="predicted"/>
<dbReference type="InterPro" id="IPR000014">
    <property type="entry name" value="PAS"/>
</dbReference>
<evidence type="ECO:0000313" key="13">
    <source>
        <dbReference type="Proteomes" id="UP000294832"/>
    </source>
</evidence>
<feature type="transmembrane region" description="Helical" evidence="7">
    <location>
        <begin position="159"/>
        <end position="182"/>
    </location>
</feature>
<dbReference type="GO" id="GO:0005886">
    <property type="term" value="C:plasma membrane"/>
    <property type="evidence" value="ECO:0007669"/>
    <property type="project" value="UniProtKB-SubCell"/>
</dbReference>
<dbReference type="EMBL" id="SLWF01000039">
    <property type="protein sequence ID" value="TCN78475.1"/>
    <property type="molecule type" value="Genomic_DNA"/>
</dbReference>
<dbReference type="Pfam" id="PF07694">
    <property type="entry name" value="5TM-5TMR_LYT"/>
    <property type="match status" value="1"/>
</dbReference>
<feature type="domain" description="PAS" evidence="8">
    <location>
        <begin position="453"/>
        <end position="499"/>
    </location>
</feature>
<evidence type="ECO:0000256" key="3">
    <source>
        <dbReference type="ARBA" id="ARBA00022475"/>
    </source>
</evidence>
<protein>
    <submittedName>
        <fullName evidence="12">Diguanylate cyclase/phosphodiesterase with PAS/PAC sensor(S)</fullName>
    </submittedName>
</protein>
<dbReference type="SMART" id="SM00091">
    <property type="entry name" value="PAS"/>
    <property type="match status" value="3"/>
</dbReference>
<dbReference type="SUPFAM" id="SSF55785">
    <property type="entry name" value="PYP-like sensor domain (PAS domain)"/>
    <property type="match status" value="3"/>
</dbReference>
<evidence type="ECO:0000256" key="7">
    <source>
        <dbReference type="SAM" id="Phobius"/>
    </source>
</evidence>
<feature type="transmembrane region" description="Helical" evidence="7">
    <location>
        <begin position="69"/>
        <end position="95"/>
    </location>
</feature>
<dbReference type="NCBIfam" id="TIGR00254">
    <property type="entry name" value="GGDEF"/>
    <property type="match status" value="1"/>
</dbReference>
<evidence type="ECO:0000256" key="1">
    <source>
        <dbReference type="ARBA" id="ARBA00001946"/>
    </source>
</evidence>
<dbReference type="PANTHER" id="PTHR44757">
    <property type="entry name" value="DIGUANYLATE CYCLASE DGCP"/>
    <property type="match status" value="1"/>
</dbReference>
<dbReference type="InterPro" id="IPR011620">
    <property type="entry name" value="Sig_transdc_His_kinase_LytS_TM"/>
</dbReference>
<dbReference type="Pfam" id="PF08447">
    <property type="entry name" value="PAS_3"/>
    <property type="match status" value="2"/>
</dbReference>
<dbReference type="GO" id="GO:0071555">
    <property type="term" value="P:cell wall organization"/>
    <property type="evidence" value="ECO:0007669"/>
    <property type="project" value="InterPro"/>
</dbReference>
<evidence type="ECO:0000259" key="11">
    <source>
        <dbReference type="PROSITE" id="PS50887"/>
    </source>
</evidence>
<dbReference type="SUPFAM" id="SSF55073">
    <property type="entry name" value="Nucleotide cyclase"/>
    <property type="match status" value="1"/>
</dbReference>
<organism evidence="12 13">
    <name type="scientific">Shewanella fodinae</name>
    <dbReference type="NCBI Taxonomy" id="552357"/>
    <lineage>
        <taxon>Bacteria</taxon>
        <taxon>Pseudomonadati</taxon>
        <taxon>Pseudomonadota</taxon>
        <taxon>Gammaproteobacteria</taxon>
        <taxon>Alteromonadales</taxon>
        <taxon>Shewanellaceae</taxon>
        <taxon>Shewanella</taxon>
    </lineage>
</organism>
<dbReference type="Gene3D" id="3.20.20.450">
    <property type="entry name" value="EAL domain"/>
    <property type="match status" value="1"/>
</dbReference>
<dbReference type="InterPro" id="IPR000700">
    <property type="entry name" value="PAS-assoc_C"/>
</dbReference>
<comment type="subcellular location">
    <subcellularLocation>
        <location evidence="2">Cell membrane</location>
        <topology evidence="2">Multi-pass membrane protein</topology>
    </subcellularLocation>
</comment>
<evidence type="ECO:0000256" key="6">
    <source>
        <dbReference type="ARBA" id="ARBA00023136"/>
    </source>
</evidence>
<dbReference type="PROSITE" id="PS50887">
    <property type="entry name" value="GGDEF"/>
    <property type="match status" value="1"/>
</dbReference>
<dbReference type="InterPro" id="IPR001610">
    <property type="entry name" value="PAC"/>
</dbReference>
<dbReference type="PROSITE" id="PS50112">
    <property type="entry name" value="PAS"/>
    <property type="match status" value="2"/>
</dbReference>
<comment type="caution">
    <text evidence="12">The sequence shown here is derived from an EMBL/GenBank/DDBJ whole genome shotgun (WGS) entry which is preliminary data.</text>
</comment>
<dbReference type="Pfam" id="PF00563">
    <property type="entry name" value="EAL"/>
    <property type="match status" value="1"/>
</dbReference>
<dbReference type="CDD" id="cd00130">
    <property type="entry name" value="PAS"/>
    <property type="match status" value="3"/>
</dbReference>
<dbReference type="InterPro" id="IPR043128">
    <property type="entry name" value="Rev_trsase/Diguanyl_cyclase"/>
</dbReference>
<dbReference type="AlphaFoldDB" id="A0A4R2F3I4"/>
<dbReference type="Pfam" id="PF13426">
    <property type="entry name" value="PAS_9"/>
    <property type="match status" value="1"/>
</dbReference>
<dbReference type="NCBIfam" id="TIGR00229">
    <property type="entry name" value="sensory_box"/>
    <property type="match status" value="3"/>
</dbReference>
<keyword evidence="13" id="KW-1185">Reference proteome</keyword>
<accession>A0A4R2F3I4</accession>
<dbReference type="PROSITE" id="PS50113">
    <property type="entry name" value="PAC"/>
    <property type="match status" value="3"/>
</dbReference>
<reference evidence="12 13" key="1">
    <citation type="submission" date="2019-03" db="EMBL/GenBank/DDBJ databases">
        <title>Freshwater and sediment microbial communities from various areas in North America, analyzing microbe dynamics in response to fracking.</title>
        <authorList>
            <person name="Lamendella R."/>
        </authorList>
    </citation>
    <scope>NUCLEOTIDE SEQUENCE [LARGE SCALE GENOMIC DNA]</scope>
    <source>
        <strain evidence="12 13">74A</strain>
    </source>
</reference>
<dbReference type="InterPro" id="IPR052155">
    <property type="entry name" value="Biofilm_reg_signaling"/>
</dbReference>
<dbReference type="Proteomes" id="UP000294832">
    <property type="component" value="Unassembled WGS sequence"/>
</dbReference>
<comment type="cofactor">
    <cofactor evidence="1">
        <name>Mg(2+)</name>
        <dbReference type="ChEBI" id="CHEBI:18420"/>
    </cofactor>
</comment>
<dbReference type="PROSITE" id="PS50883">
    <property type="entry name" value="EAL"/>
    <property type="match status" value="1"/>
</dbReference>
<feature type="domain" description="GGDEF" evidence="11">
    <location>
        <begin position="610"/>
        <end position="743"/>
    </location>
</feature>
<keyword evidence="3" id="KW-1003">Cell membrane</keyword>
<evidence type="ECO:0000259" key="10">
    <source>
        <dbReference type="PROSITE" id="PS50883"/>
    </source>
</evidence>
<dbReference type="InterPro" id="IPR013655">
    <property type="entry name" value="PAS_fold_3"/>
</dbReference>
<dbReference type="InterPro" id="IPR000160">
    <property type="entry name" value="GGDEF_dom"/>
</dbReference>
<evidence type="ECO:0000259" key="8">
    <source>
        <dbReference type="PROSITE" id="PS50112"/>
    </source>
</evidence>
<dbReference type="SMART" id="SM00267">
    <property type="entry name" value="GGDEF"/>
    <property type="match status" value="1"/>
</dbReference>
<feature type="domain" description="PAS" evidence="8">
    <location>
        <begin position="225"/>
        <end position="272"/>
    </location>
</feature>
<evidence type="ECO:0000256" key="4">
    <source>
        <dbReference type="ARBA" id="ARBA00022692"/>
    </source>
</evidence>
<keyword evidence="6 7" id="KW-0472">Membrane</keyword>
<dbReference type="InterPro" id="IPR029787">
    <property type="entry name" value="Nucleotide_cyclase"/>
</dbReference>
<evidence type="ECO:0000259" key="9">
    <source>
        <dbReference type="PROSITE" id="PS50113"/>
    </source>
</evidence>
<dbReference type="Gene3D" id="3.30.450.20">
    <property type="entry name" value="PAS domain"/>
    <property type="match status" value="3"/>
</dbReference>
<dbReference type="OrthoDB" id="9176779at2"/>
<dbReference type="Gene3D" id="2.10.70.100">
    <property type="match status" value="1"/>
</dbReference>
<keyword evidence="4 7" id="KW-0812">Transmembrane</keyword>
<feature type="domain" description="PAC" evidence="9">
    <location>
        <begin position="276"/>
        <end position="327"/>
    </location>
</feature>
<keyword evidence="5 7" id="KW-1133">Transmembrane helix</keyword>
<dbReference type="GO" id="GO:0000155">
    <property type="term" value="F:phosphorelay sensor kinase activity"/>
    <property type="evidence" value="ECO:0007669"/>
    <property type="project" value="InterPro"/>
</dbReference>
<feature type="transmembrane region" description="Helical" evidence="7">
    <location>
        <begin position="5"/>
        <end position="25"/>
    </location>
</feature>
<name>A0A4R2F3I4_9GAMM</name>
<dbReference type="SUPFAM" id="SSF141868">
    <property type="entry name" value="EAL domain-like"/>
    <property type="match status" value="1"/>
</dbReference>
<dbReference type="SMART" id="SM00086">
    <property type="entry name" value="PAC"/>
    <property type="match status" value="3"/>
</dbReference>
<dbReference type="RefSeq" id="WP_133040395.1">
    <property type="nucleotide sequence ID" value="NZ_SLWF01000039.1"/>
</dbReference>
<gene>
    <name evidence="12" type="ORF">EDC91_1399</name>
</gene>
<evidence type="ECO:0000313" key="12">
    <source>
        <dbReference type="EMBL" id="TCN78475.1"/>
    </source>
</evidence>
<feature type="domain" description="PAC" evidence="9">
    <location>
        <begin position="404"/>
        <end position="456"/>
    </location>
</feature>
<feature type="transmembrane region" description="Helical" evidence="7">
    <location>
        <begin position="101"/>
        <end position="121"/>
    </location>
</feature>
<feature type="transmembrane region" description="Helical" evidence="7">
    <location>
        <begin position="133"/>
        <end position="153"/>
    </location>
</feature>
<dbReference type="InterPro" id="IPR035919">
    <property type="entry name" value="EAL_sf"/>
</dbReference>
<evidence type="ECO:0000256" key="2">
    <source>
        <dbReference type="ARBA" id="ARBA00004651"/>
    </source>
</evidence>
<dbReference type="CDD" id="cd01948">
    <property type="entry name" value="EAL"/>
    <property type="match status" value="1"/>
</dbReference>
<dbReference type="CDD" id="cd01949">
    <property type="entry name" value="GGDEF"/>
    <property type="match status" value="1"/>
</dbReference>
<evidence type="ECO:0000256" key="5">
    <source>
        <dbReference type="ARBA" id="ARBA00022989"/>
    </source>
</evidence>
<dbReference type="PANTHER" id="PTHR44757:SF2">
    <property type="entry name" value="BIOFILM ARCHITECTURE MAINTENANCE PROTEIN MBAA"/>
    <property type="match status" value="1"/>
</dbReference>
<feature type="domain" description="EAL" evidence="10">
    <location>
        <begin position="752"/>
        <end position="1005"/>
    </location>
</feature>